<sequence length="223" mass="24679">MKYRALCRQLGYEFTRPELLRQALTHRSHGSPNNERLEFLGDSVLNCAIAARLYQTYPRLPEGDLSRMRAALVKEQTLAEVASGLKLGEMLMLGEGELKSGGFRRPSILADALEAIIGAVYLDAGFVAAEGMILALYEPLLQDLDPKTLAKDPKTQLQEYLQSRKLALPQYEVLAIRGEAHEQEFEVECIIPGLNIRSLGEGHSRRSAEQNAAVAAYQAATHD</sequence>
<feature type="domain" description="RNase III" evidence="17">
    <location>
        <begin position="3"/>
        <end position="125"/>
    </location>
</feature>
<evidence type="ECO:0000256" key="7">
    <source>
        <dbReference type="ARBA" id="ARBA00022664"/>
    </source>
</evidence>
<feature type="binding site" evidence="15">
    <location>
        <position position="114"/>
    </location>
    <ligand>
        <name>Mg(2+)</name>
        <dbReference type="ChEBI" id="CHEBI:18420"/>
    </ligand>
</feature>
<keyword evidence="7 15" id="KW-0507">mRNA processing</keyword>
<dbReference type="SMART" id="SM00358">
    <property type="entry name" value="DSRM"/>
    <property type="match status" value="1"/>
</dbReference>
<dbReference type="GO" id="GO:0042802">
    <property type="term" value="F:identical protein binding"/>
    <property type="evidence" value="ECO:0007669"/>
    <property type="project" value="UniProtKB-ARBA"/>
</dbReference>
<feature type="active site" evidence="15">
    <location>
        <position position="114"/>
    </location>
</feature>
<dbReference type="GO" id="GO:0005737">
    <property type="term" value="C:cytoplasm"/>
    <property type="evidence" value="ECO:0007669"/>
    <property type="project" value="UniProtKB-SubCell"/>
</dbReference>
<keyword evidence="10 15" id="KW-0479">Metal-binding</keyword>
<keyword evidence="14 15" id="KW-0694">RNA-binding</keyword>
<keyword evidence="19" id="KW-1185">Reference proteome</keyword>
<dbReference type="GO" id="GO:0008033">
    <property type="term" value="P:tRNA processing"/>
    <property type="evidence" value="ECO:0007669"/>
    <property type="project" value="UniProtKB-KW"/>
</dbReference>
<dbReference type="PROSITE" id="PS50137">
    <property type="entry name" value="DS_RBD"/>
    <property type="match status" value="1"/>
</dbReference>
<evidence type="ECO:0000256" key="9">
    <source>
        <dbReference type="ARBA" id="ARBA00022722"/>
    </source>
</evidence>
<dbReference type="CDD" id="cd10845">
    <property type="entry name" value="DSRM_RNAse_III_family"/>
    <property type="match status" value="1"/>
</dbReference>
<dbReference type="GO" id="GO:0046872">
    <property type="term" value="F:metal ion binding"/>
    <property type="evidence" value="ECO:0007669"/>
    <property type="project" value="UniProtKB-KW"/>
</dbReference>
<evidence type="ECO:0000256" key="5">
    <source>
        <dbReference type="ARBA" id="ARBA00022490"/>
    </source>
</evidence>
<dbReference type="EC" id="3.1.26.3" evidence="15"/>
<proteinExistence type="inferred from homology"/>
<gene>
    <name evidence="15" type="primary">rnc</name>
    <name evidence="18" type="ORF">SKTS_28340</name>
</gene>
<comment type="cofactor">
    <cofactor evidence="15">
        <name>Mg(2+)</name>
        <dbReference type="ChEBI" id="CHEBI:18420"/>
    </cofactor>
</comment>
<dbReference type="GO" id="GO:0004525">
    <property type="term" value="F:ribonuclease III activity"/>
    <property type="evidence" value="ECO:0007669"/>
    <property type="project" value="UniProtKB-UniRule"/>
</dbReference>
<dbReference type="SUPFAM" id="SSF69065">
    <property type="entry name" value="RNase III domain-like"/>
    <property type="match status" value="1"/>
</dbReference>
<dbReference type="Pfam" id="PF00035">
    <property type="entry name" value="dsrm"/>
    <property type="match status" value="1"/>
</dbReference>
<keyword evidence="15" id="KW-0699">rRNA-binding</keyword>
<reference evidence="19" key="1">
    <citation type="submission" date="2020-03" db="EMBL/GenBank/DDBJ databases">
        <title>Complete genome sequence of sulfur-oxidizing bacterium skT11.</title>
        <authorList>
            <person name="Kanda M."/>
            <person name="Kojima H."/>
            <person name="Fukui M."/>
        </authorList>
    </citation>
    <scope>NUCLEOTIDE SEQUENCE [LARGE SCALE GENOMIC DNA]</scope>
    <source>
        <strain evidence="19">skT11</strain>
    </source>
</reference>
<dbReference type="Pfam" id="PF14622">
    <property type="entry name" value="Ribonucleas_3_3"/>
    <property type="match status" value="1"/>
</dbReference>
<dbReference type="CDD" id="cd00593">
    <property type="entry name" value="RIBOc"/>
    <property type="match status" value="1"/>
</dbReference>
<dbReference type="Proteomes" id="UP000502260">
    <property type="component" value="Chromosome"/>
</dbReference>
<keyword evidence="11 15" id="KW-0255">Endonuclease</keyword>
<evidence type="ECO:0000256" key="2">
    <source>
        <dbReference type="ARBA" id="ARBA00004496"/>
    </source>
</evidence>
<dbReference type="SMART" id="SM00535">
    <property type="entry name" value="RIBOc"/>
    <property type="match status" value="1"/>
</dbReference>
<dbReference type="Gene3D" id="1.10.1520.10">
    <property type="entry name" value="Ribonuclease III domain"/>
    <property type="match status" value="1"/>
</dbReference>
<dbReference type="EMBL" id="AP022853">
    <property type="protein sequence ID" value="BCB27948.1"/>
    <property type="molecule type" value="Genomic_DNA"/>
</dbReference>
<comment type="subunit">
    <text evidence="4 15">Homodimer.</text>
</comment>
<dbReference type="GO" id="GO:0003725">
    <property type="term" value="F:double-stranded RNA binding"/>
    <property type="evidence" value="ECO:0007669"/>
    <property type="project" value="TreeGrafter"/>
</dbReference>
<dbReference type="FunFam" id="1.10.1520.10:FF:000001">
    <property type="entry name" value="Ribonuclease 3"/>
    <property type="match status" value="1"/>
</dbReference>
<keyword evidence="6 15" id="KW-0698">rRNA processing</keyword>
<evidence type="ECO:0000256" key="15">
    <source>
        <dbReference type="HAMAP-Rule" id="MF_00104"/>
    </source>
</evidence>
<evidence type="ECO:0000256" key="11">
    <source>
        <dbReference type="ARBA" id="ARBA00022759"/>
    </source>
</evidence>
<evidence type="ECO:0000256" key="10">
    <source>
        <dbReference type="ARBA" id="ARBA00022723"/>
    </source>
</evidence>
<comment type="function">
    <text evidence="15">Digests double-stranded RNA. Involved in the processing of primary rRNA transcript to yield the immediate precursors to the large and small rRNAs (23S and 16S). Processes some mRNAs, and tRNAs when they are encoded in the rRNA operon. Processes pre-crRNA and tracrRNA of type II CRISPR loci if present in the organism.</text>
</comment>
<dbReference type="GO" id="GO:0006397">
    <property type="term" value="P:mRNA processing"/>
    <property type="evidence" value="ECO:0007669"/>
    <property type="project" value="UniProtKB-UniRule"/>
</dbReference>
<protein>
    <recommendedName>
        <fullName evidence="15">Ribonuclease 3</fullName>
        <ecNumber evidence="15">3.1.26.3</ecNumber>
    </recommendedName>
    <alternativeName>
        <fullName evidence="15">Ribonuclease III</fullName>
        <shortName evidence="15">RNase III</shortName>
    </alternativeName>
</protein>
<dbReference type="PANTHER" id="PTHR11207">
    <property type="entry name" value="RIBONUCLEASE III"/>
    <property type="match status" value="1"/>
</dbReference>
<evidence type="ECO:0000313" key="18">
    <source>
        <dbReference type="EMBL" id="BCB27948.1"/>
    </source>
</evidence>
<evidence type="ECO:0000256" key="6">
    <source>
        <dbReference type="ARBA" id="ARBA00022552"/>
    </source>
</evidence>
<keyword evidence="9 15" id="KW-0540">Nuclease</keyword>
<feature type="binding site" evidence="15">
    <location>
        <position position="38"/>
    </location>
    <ligand>
        <name>Mg(2+)</name>
        <dbReference type="ChEBI" id="CHEBI:18420"/>
    </ligand>
</feature>
<dbReference type="InterPro" id="IPR011907">
    <property type="entry name" value="RNase_III"/>
</dbReference>
<dbReference type="AlphaFoldDB" id="A0A6F8VE07"/>
<evidence type="ECO:0000256" key="1">
    <source>
        <dbReference type="ARBA" id="ARBA00000109"/>
    </source>
</evidence>
<keyword evidence="5 15" id="KW-0963">Cytoplasm</keyword>
<dbReference type="Gene3D" id="3.30.160.20">
    <property type="match status" value="1"/>
</dbReference>
<dbReference type="GO" id="GO:0010468">
    <property type="term" value="P:regulation of gene expression"/>
    <property type="evidence" value="ECO:0007669"/>
    <property type="project" value="TreeGrafter"/>
</dbReference>
<dbReference type="PROSITE" id="PS00517">
    <property type="entry name" value="RNASE_3_1"/>
    <property type="match status" value="1"/>
</dbReference>
<dbReference type="HAMAP" id="MF_00104">
    <property type="entry name" value="RNase_III"/>
    <property type="match status" value="1"/>
</dbReference>
<accession>A0A6F8VE07</accession>
<dbReference type="InterPro" id="IPR036389">
    <property type="entry name" value="RNase_III_sf"/>
</dbReference>
<dbReference type="KEGG" id="slac:SKTS_28340"/>
<dbReference type="PANTHER" id="PTHR11207:SF0">
    <property type="entry name" value="RIBONUCLEASE 3"/>
    <property type="match status" value="1"/>
</dbReference>
<comment type="similarity">
    <text evidence="3">Belongs to the ribonuclease III family.</text>
</comment>
<dbReference type="GO" id="GO:0006364">
    <property type="term" value="P:rRNA processing"/>
    <property type="evidence" value="ECO:0007669"/>
    <property type="project" value="UniProtKB-UniRule"/>
</dbReference>
<evidence type="ECO:0000256" key="3">
    <source>
        <dbReference type="ARBA" id="ARBA00010183"/>
    </source>
</evidence>
<dbReference type="GO" id="GO:0019843">
    <property type="term" value="F:rRNA binding"/>
    <property type="evidence" value="ECO:0007669"/>
    <property type="project" value="UniProtKB-KW"/>
</dbReference>
<evidence type="ECO:0000256" key="12">
    <source>
        <dbReference type="ARBA" id="ARBA00022801"/>
    </source>
</evidence>
<keyword evidence="12 15" id="KW-0378">Hydrolase</keyword>
<keyword evidence="8 15" id="KW-0819">tRNA processing</keyword>
<comment type="subcellular location">
    <subcellularLocation>
        <location evidence="2 15">Cytoplasm</location>
    </subcellularLocation>
</comment>
<evidence type="ECO:0000256" key="14">
    <source>
        <dbReference type="ARBA" id="ARBA00022884"/>
    </source>
</evidence>
<dbReference type="PROSITE" id="PS50142">
    <property type="entry name" value="RNASE_3_2"/>
    <property type="match status" value="1"/>
</dbReference>
<dbReference type="NCBIfam" id="TIGR02191">
    <property type="entry name" value="RNaseIII"/>
    <property type="match status" value="1"/>
</dbReference>
<evidence type="ECO:0000259" key="17">
    <source>
        <dbReference type="PROSITE" id="PS50142"/>
    </source>
</evidence>
<feature type="binding site" evidence="15">
    <location>
        <position position="111"/>
    </location>
    <ligand>
        <name>Mg(2+)</name>
        <dbReference type="ChEBI" id="CHEBI:18420"/>
    </ligand>
</feature>
<dbReference type="RefSeq" id="WP_173066495.1">
    <property type="nucleotide sequence ID" value="NZ_AP022853.1"/>
</dbReference>
<organism evidence="18 19">
    <name type="scientific">Sulfurimicrobium lacus</name>
    <dbReference type="NCBI Taxonomy" id="2715678"/>
    <lineage>
        <taxon>Bacteria</taxon>
        <taxon>Pseudomonadati</taxon>
        <taxon>Pseudomonadota</taxon>
        <taxon>Betaproteobacteria</taxon>
        <taxon>Nitrosomonadales</taxon>
        <taxon>Sulfuricellaceae</taxon>
        <taxon>Sulfurimicrobium</taxon>
    </lineage>
</organism>
<name>A0A6F8VE07_9PROT</name>
<feature type="domain" description="DRBM" evidence="16">
    <location>
        <begin position="152"/>
        <end position="222"/>
    </location>
</feature>
<dbReference type="InterPro" id="IPR014720">
    <property type="entry name" value="dsRBD_dom"/>
</dbReference>
<keyword evidence="13 15" id="KW-0460">Magnesium</keyword>
<dbReference type="FunFam" id="3.30.160.20:FF:000003">
    <property type="entry name" value="Ribonuclease 3"/>
    <property type="match status" value="1"/>
</dbReference>
<evidence type="ECO:0000256" key="8">
    <source>
        <dbReference type="ARBA" id="ARBA00022694"/>
    </source>
</evidence>
<evidence type="ECO:0000256" key="13">
    <source>
        <dbReference type="ARBA" id="ARBA00022842"/>
    </source>
</evidence>
<evidence type="ECO:0000313" key="19">
    <source>
        <dbReference type="Proteomes" id="UP000502260"/>
    </source>
</evidence>
<evidence type="ECO:0000256" key="4">
    <source>
        <dbReference type="ARBA" id="ARBA00011738"/>
    </source>
</evidence>
<dbReference type="InterPro" id="IPR000999">
    <property type="entry name" value="RNase_III_dom"/>
</dbReference>
<dbReference type="SUPFAM" id="SSF54768">
    <property type="entry name" value="dsRNA-binding domain-like"/>
    <property type="match status" value="1"/>
</dbReference>
<comment type="catalytic activity">
    <reaction evidence="1 15">
        <text>Endonucleolytic cleavage to 5'-phosphomonoester.</text>
        <dbReference type="EC" id="3.1.26.3"/>
    </reaction>
</comment>
<evidence type="ECO:0000259" key="16">
    <source>
        <dbReference type="PROSITE" id="PS50137"/>
    </source>
</evidence>
<feature type="active site" evidence="15">
    <location>
        <position position="42"/>
    </location>
</feature>